<dbReference type="RefSeq" id="WP_189574535.1">
    <property type="nucleotide sequence ID" value="NZ_BMXV01000002.1"/>
</dbReference>
<accession>A0ABQ3AY42</accession>
<reference evidence="3" key="1">
    <citation type="journal article" date="2019" name="Int. J. Syst. Evol. Microbiol.">
        <title>The Global Catalogue of Microorganisms (GCM) 10K type strain sequencing project: providing services to taxonomists for standard genome sequencing and annotation.</title>
        <authorList>
            <consortium name="The Broad Institute Genomics Platform"/>
            <consortium name="The Broad Institute Genome Sequencing Center for Infectious Disease"/>
            <person name="Wu L."/>
            <person name="Ma J."/>
        </authorList>
    </citation>
    <scope>NUCLEOTIDE SEQUENCE [LARGE SCALE GENOMIC DNA]</scope>
    <source>
        <strain evidence="3">KCTC 22280</strain>
    </source>
</reference>
<evidence type="ECO:0000256" key="1">
    <source>
        <dbReference type="SAM" id="SignalP"/>
    </source>
</evidence>
<evidence type="ECO:0000313" key="3">
    <source>
        <dbReference type="Proteomes" id="UP000601597"/>
    </source>
</evidence>
<comment type="caution">
    <text evidence="2">The sequence shown here is derived from an EMBL/GenBank/DDBJ whole genome shotgun (WGS) entry which is preliminary data.</text>
</comment>
<dbReference type="Proteomes" id="UP000601597">
    <property type="component" value="Unassembled WGS sequence"/>
</dbReference>
<dbReference type="InterPro" id="IPR038695">
    <property type="entry name" value="Saro_0823-like_sf"/>
</dbReference>
<feature type="chain" id="PRO_5046062555" description="DUF192 domain-containing protein" evidence="1">
    <location>
        <begin position="24"/>
        <end position="171"/>
    </location>
</feature>
<evidence type="ECO:0008006" key="4">
    <source>
        <dbReference type="Google" id="ProtNLM"/>
    </source>
</evidence>
<organism evidence="2 3">
    <name type="scientific">Marinobacter zhanjiangensis</name>
    <dbReference type="NCBI Taxonomy" id="578215"/>
    <lineage>
        <taxon>Bacteria</taxon>
        <taxon>Pseudomonadati</taxon>
        <taxon>Pseudomonadota</taxon>
        <taxon>Gammaproteobacteria</taxon>
        <taxon>Pseudomonadales</taxon>
        <taxon>Marinobacteraceae</taxon>
        <taxon>Marinobacter</taxon>
    </lineage>
</organism>
<dbReference type="PANTHER" id="PTHR37953:SF1">
    <property type="entry name" value="UPF0127 PROTEIN MJ1496"/>
    <property type="match status" value="1"/>
</dbReference>
<proteinExistence type="predicted"/>
<dbReference type="Gene3D" id="2.60.120.1140">
    <property type="entry name" value="Protein of unknown function DUF192"/>
    <property type="match status" value="1"/>
</dbReference>
<dbReference type="EMBL" id="BMXV01000002">
    <property type="protein sequence ID" value="GGY67500.1"/>
    <property type="molecule type" value="Genomic_DNA"/>
</dbReference>
<dbReference type="Pfam" id="PF02643">
    <property type="entry name" value="DUF192"/>
    <property type="match status" value="1"/>
</dbReference>
<gene>
    <name evidence="2" type="ORF">GCM10007071_13120</name>
</gene>
<keyword evidence="3" id="KW-1185">Reference proteome</keyword>
<evidence type="ECO:0000313" key="2">
    <source>
        <dbReference type="EMBL" id="GGY67500.1"/>
    </source>
</evidence>
<keyword evidence="1" id="KW-0732">Signal</keyword>
<dbReference type="InterPro" id="IPR003795">
    <property type="entry name" value="DUF192"/>
</dbReference>
<sequence>MNRCTAIALVLLPVLFIGGPALAGSSAPPQTLESYQACLVTGSDAIPVQLEQATSPVEHRYGLMERESLPEDAGMLFVYPAERDANAGFWMYRTRIPLDIAWLDDDGVILAMDTMTPCKTESARNCPSWAPGVRHRHVLEMNAGFFADHSVAVGDRLVANLNDNITCPSVD</sequence>
<feature type="signal peptide" evidence="1">
    <location>
        <begin position="1"/>
        <end position="23"/>
    </location>
</feature>
<dbReference type="PANTHER" id="PTHR37953">
    <property type="entry name" value="UPF0127 PROTEIN MJ1496"/>
    <property type="match status" value="1"/>
</dbReference>
<name>A0ABQ3AY42_9GAMM</name>
<protein>
    <recommendedName>
        <fullName evidence="4">DUF192 domain-containing protein</fullName>
    </recommendedName>
</protein>